<evidence type="ECO:0000256" key="3">
    <source>
        <dbReference type="SAM" id="Coils"/>
    </source>
</evidence>
<evidence type="ECO:0000256" key="2">
    <source>
        <dbReference type="ARBA" id="ARBA00022490"/>
    </source>
</evidence>
<dbReference type="InterPro" id="IPR000626">
    <property type="entry name" value="Ubiquitin-like_dom"/>
</dbReference>
<dbReference type="Pfam" id="PF00240">
    <property type="entry name" value="ubiquitin"/>
    <property type="match status" value="1"/>
</dbReference>
<dbReference type="SUPFAM" id="SSF54236">
    <property type="entry name" value="Ubiquitin-like"/>
    <property type="match status" value="2"/>
</dbReference>
<dbReference type="Gene3D" id="3.10.20.90">
    <property type="entry name" value="Phosphatidylinositol 3-kinase Catalytic Subunit, Chain A, domain 1"/>
    <property type="match status" value="2"/>
</dbReference>
<evidence type="ECO:0000256" key="1">
    <source>
        <dbReference type="ARBA" id="ARBA00004514"/>
    </source>
</evidence>
<feature type="coiled-coil region" evidence="3">
    <location>
        <begin position="75"/>
        <end position="102"/>
    </location>
</feature>
<dbReference type="CDD" id="cd17039">
    <property type="entry name" value="Ubl_ubiquitin_like"/>
    <property type="match status" value="2"/>
</dbReference>
<keyword evidence="2" id="KW-0963">Cytoplasm</keyword>
<dbReference type="InterPro" id="IPR029071">
    <property type="entry name" value="Ubiquitin-like_domsf"/>
</dbReference>
<keyword evidence="6" id="KW-1185">Reference proteome</keyword>
<dbReference type="Proteomes" id="UP000001554">
    <property type="component" value="Chromosome 8"/>
</dbReference>
<feature type="region of interest" description="Disordered" evidence="4">
    <location>
        <begin position="240"/>
        <end position="263"/>
    </location>
</feature>
<gene>
    <name evidence="7" type="primary">LOC118421530</name>
</gene>
<dbReference type="GO" id="GO:0006620">
    <property type="term" value="P:post-translational protein targeting to endoplasmic reticulum membrane"/>
    <property type="evidence" value="ECO:0007669"/>
    <property type="project" value="InterPro"/>
</dbReference>
<evidence type="ECO:0000259" key="5">
    <source>
        <dbReference type="PROSITE" id="PS50053"/>
    </source>
</evidence>
<protein>
    <submittedName>
        <fullName evidence="7">Uncharacterized protein LOC118421530 isoform X2</fullName>
    </submittedName>
</protein>
<comment type="subcellular location">
    <subcellularLocation>
        <location evidence="1">Cytoplasm</location>
        <location evidence="1">Cytosol</location>
    </subcellularLocation>
</comment>
<evidence type="ECO:0000313" key="6">
    <source>
        <dbReference type="Proteomes" id="UP000001554"/>
    </source>
</evidence>
<feature type="compositionally biased region" description="Low complexity" evidence="4">
    <location>
        <begin position="240"/>
        <end position="254"/>
    </location>
</feature>
<keyword evidence="3" id="KW-0175">Coiled coil</keyword>
<evidence type="ECO:0000256" key="4">
    <source>
        <dbReference type="SAM" id="MobiDB-lite"/>
    </source>
</evidence>
<feature type="region of interest" description="Disordered" evidence="4">
    <location>
        <begin position="1"/>
        <end position="33"/>
    </location>
</feature>
<dbReference type="RefSeq" id="XP_035684748.1">
    <property type="nucleotide sequence ID" value="XM_035828855.1"/>
</dbReference>
<dbReference type="PROSITE" id="PS50053">
    <property type="entry name" value="UBIQUITIN_2"/>
    <property type="match status" value="1"/>
</dbReference>
<organism evidence="6 7">
    <name type="scientific">Branchiostoma floridae</name>
    <name type="common">Florida lancelet</name>
    <name type="synonym">Amphioxus</name>
    <dbReference type="NCBI Taxonomy" id="7739"/>
    <lineage>
        <taxon>Eukaryota</taxon>
        <taxon>Metazoa</taxon>
        <taxon>Chordata</taxon>
        <taxon>Cephalochordata</taxon>
        <taxon>Leptocardii</taxon>
        <taxon>Amphioxiformes</taxon>
        <taxon>Branchiostomatidae</taxon>
        <taxon>Branchiostoma</taxon>
    </lineage>
</organism>
<dbReference type="AlphaFoldDB" id="A0A9J7LKX3"/>
<proteinExistence type="predicted"/>
<accession>A0A9J7LKX3</accession>
<evidence type="ECO:0000313" key="7">
    <source>
        <dbReference type="RefSeq" id="XP_035684748.1"/>
    </source>
</evidence>
<name>A0A9J7LKX3_BRAFL</name>
<feature type="domain" description="Ubiquitin-like" evidence="5">
    <location>
        <begin position="178"/>
        <end position="241"/>
    </location>
</feature>
<reference evidence="7" key="2">
    <citation type="submission" date="2025-08" db="UniProtKB">
        <authorList>
            <consortium name="RefSeq"/>
        </authorList>
    </citation>
    <scope>IDENTIFICATION</scope>
    <source>
        <strain evidence="7">S238N-H82</strain>
        <tissue evidence="7">Testes</tissue>
    </source>
</reference>
<sequence>MAPNLRKRKRTPASSASTSTSENKHSEPEEDVVTMSTVRELLDDQKKDFTSLMDLQAKNFKSFIQTVMETTNRRLDDIIRDVEDVKGSLQNSQREIVDLKASSDQHHGRISDIEWEFCQLRRDMKLPPPVYIKREPASPSRQTAVKEEEDSDTDDWRDIWTIYVQELFSVYRHVRGIIRLHKKATVDELIRKVSEGRNMPIPEMRLMFKGRSLEYGQAKHLFDFNIRDLDTIYLLKRQVSNNSTKPSPTSTNQQDQEDTEDSDVDLDSDIWQLHVKEGSQIHHVHIHKNATVDELIRKVSKERNIPIGELEIFPCRGAHTLKYGQGKHLYDYDIQDGDEFYLFRHRSEDNVFNEKPHALSTCDEDESFIASDQDEGRVVSDIPDIKLKIDADASSDDD</sequence>
<dbReference type="GeneID" id="118421530"/>
<dbReference type="GO" id="GO:0005829">
    <property type="term" value="C:cytosol"/>
    <property type="evidence" value="ECO:0007669"/>
    <property type="project" value="UniProtKB-SubCell"/>
</dbReference>
<reference evidence="6" key="1">
    <citation type="journal article" date="2020" name="Nat. Ecol. Evol.">
        <title>Deeply conserved synteny resolves early events in vertebrate evolution.</title>
        <authorList>
            <person name="Simakov O."/>
            <person name="Marletaz F."/>
            <person name="Yue J.X."/>
            <person name="O'Connell B."/>
            <person name="Jenkins J."/>
            <person name="Brandt A."/>
            <person name="Calef R."/>
            <person name="Tung C.H."/>
            <person name="Huang T.K."/>
            <person name="Schmutz J."/>
            <person name="Satoh N."/>
            <person name="Yu J.K."/>
            <person name="Putnam N.H."/>
            <person name="Green R.E."/>
            <person name="Rokhsar D.S."/>
        </authorList>
    </citation>
    <scope>NUCLEOTIDE SEQUENCE [LARGE SCALE GENOMIC DNA]</scope>
    <source>
        <strain evidence="6">S238N-H82</strain>
    </source>
</reference>
<feature type="compositionally biased region" description="Basic residues" evidence="4">
    <location>
        <begin position="1"/>
        <end position="11"/>
    </location>
</feature>
<dbReference type="InterPro" id="IPR047154">
    <property type="entry name" value="UBL4A-like"/>
</dbReference>
<dbReference type="PANTHER" id="PTHR46555">
    <property type="entry name" value="UBIQUITIN-LIKE PROTEIN 4A"/>
    <property type="match status" value="1"/>
</dbReference>
<dbReference type="PANTHER" id="PTHR46555:SF1">
    <property type="entry name" value="UBIQUITIN-LIKE PROTEIN 4A"/>
    <property type="match status" value="1"/>
</dbReference>